<accession>A0A1C5J741</accession>
<dbReference type="SUPFAM" id="SSF55718">
    <property type="entry name" value="SCP-like"/>
    <property type="match status" value="1"/>
</dbReference>
<dbReference type="InterPro" id="IPR036527">
    <property type="entry name" value="SCP2_sterol-bd_dom_sf"/>
</dbReference>
<dbReference type="PANTHER" id="PTHR10094:SF25">
    <property type="entry name" value="SCP2 STEROL-BINDING DOMAIN-CONTAINING PROTEIN 1"/>
    <property type="match status" value="1"/>
</dbReference>
<feature type="domain" description="SCP2" evidence="1">
    <location>
        <begin position="12"/>
        <end position="104"/>
    </location>
</feature>
<sequence>MPVTDAFFEQLADVGHDPRLCKVHGSVRFDIRDGDRLRQWLLSIDHGQLRVTPGDGPAQAVLKLSTEVAEAMVRGELNGLSAMLRGEILVDGDLALALRMGRLFPSPAAAREVGHPWARR</sequence>
<gene>
    <name evidence="2" type="ORF">GA0070560_12337</name>
</gene>
<dbReference type="OrthoDB" id="3382099at2"/>
<reference evidence="3" key="1">
    <citation type="submission" date="2016-06" db="EMBL/GenBank/DDBJ databases">
        <authorList>
            <person name="Varghese N."/>
        </authorList>
    </citation>
    <scope>NUCLEOTIDE SEQUENCE [LARGE SCALE GENOMIC DNA]</scope>
    <source>
        <strain evidence="3">DSM 43171</strain>
    </source>
</reference>
<name>A0A1C5J741_9ACTN</name>
<dbReference type="AlphaFoldDB" id="A0A1C5J741"/>
<dbReference type="Pfam" id="PF02036">
    <property type="entry name" value="SCP2"/>
    <property type="match status" value="1"/>
</dbReference>
<organism evidence="2 3">
    <name type="scientific">Micromonospora halophytica</name>
    <dbReference type="NCBI Taxonomy" id="47864"/>
    <lineage>
        <taxon>Bacteria</taxon>
        <taxon>Bacillati</taxon>
        <taxon>Actinomycetota</taxon>
        <taxon>Actinomycetes</taxon>
        <taxon>Micromonosporales</taxon>
        <taxon>Micromonosporaceae</taxon>
        <taxon>Micromonospora</taxon>
    </lineage>
</organism>
<evidence type="ECO:0000313" key="2">
    <source>
        <dbReference type="EMBL" id="SCG66367.1"/>
    </source>
</evidence>
<evidence type="ECO:0000313" key="3">
    <source>
        <dbReference type="Proteomes" id="UP000199408"/>
    </source>
</evidence>
<keyword evidence="3" id="KW-1185">Reference proteome</keyword>
<evidence type="ECO:0000259" key="1">
    <source>
        <dbReference type="Pfam" id="PF02036"/>
    </source>
</evidence>
<dbReference type="Gene3D" id="3.30.1050.10">
    <property type="entry name" value="SCP2 sterol-binding domain"/>
    <property type="match status" value="1"/>
</dbReference>
<dbReference type="InterPro" id="IPR003033">
    <property type="entry name" value="SCP2_sterol-bd_dom"/>
</dbReference>
<dbReference type="GO" id="GO:0005829">
    <property type="term" value="C:cytosol"/>
    <property type="evidence" value="ECO:0007669"/>
    <property type="project" value="TreeGrafter"/>
</dbReference>
<dbReference type="PANTHER" id="PTHR10094">
    <property type="entry name" value="STEROL CARRIER PROTEIN 2 SCP-2 FAMILY PROTEIN"/>
    <property type="match status" value="1"/>
</dbReference>
<dbReference type="EMBL" id="FMDN01000023">
    <property type="protein sequence ID" value="SCG66367.1"/>
    <property type="molecule type" value="Genomic_DNA"/>
</dbReference>
<proteinExistence type="predicted"/>
<dbReference type="Proteomes" id="UP000199408">
    <property type="component" value="Unassembled WGS sequence"/>
</dbReference>
<dbReference type="STRING" id="47864.GA0070560_12337"/>
<protein>
    <submittedName>
        <fullName evidence="2">SCP-2 sterol transfer family protein</fullName>
    </submittedName>
</protein>